<evidence type="ECO:0000313" key="4">
    <source>
        <dbReference type="EMBL" id="NHO53073.1"/>
    </source>
</evidence>
<gene>
    <name evidence="4" type="ORF">GOB87_03735</name>
</gene>
<dbReference type="Pfam" id="PF01381">
    <property type="entry name" value="HTH_3"/>
    <property type="match status" value="1"/>
</dbReference>
<comment type="caution">
    <text evidence="4">The sequence shown here is derived from an EMBL/GenBank/DDBJ whole genome shotgun (WGS) entry which is preliminary data.</text>
</comment>
<organism evidence="4 5">
    <name type="scientific">Acetobacter estunensis</name>
    <dbReference type="NCBI Taxonomy" id="104097"/>
    <lineage>
        <taxon>Bacteria</taxon>
        <taxon>Pseudomonadati</taxon>
        <taxon>Pseudomonadota</taxon>
        <taxon>Alphaproteobacteria</taxon>
        <taxon>Acetobacterales</taxon>
        <taxon>Acetobacteraceae</taxon>
        <taxon>Acetobacter</taxon>
    </lineage>
</organism>
<dbReference type="GO" id="GO:0003700">
    <property type="term" value="F:DNA-binding transcription factor activity"/>
    <property type="evidence" value="ECO:0007669"/>
    <property type="project" value="TreeGrafter"/>
</dbReference>
<feature type="compositionally biased region" description="Basic and acidic residues" evidence="2">
    <location>
        <begin position="18"/>
        <end position="28"/>
    </location>
</feature>
<keyword evidence="1" id="KW-0238">DNA-binding</keyword>
<feature type="region of interest" description="Disordered" evidence="2">
    <location>
        <begin position="1"/>
        <end position="29"/>
    </location>
</feature>
<dbReference type="PANTHER" id="PTHR46797">
    <property type="entry name" value="HTH-TYPE TRANSCRIPTIONAL REGULATOR"/>
    <property type="match status" value="1"/>
</dbReference>
<dbReference type="GO" id="GO:0003677">
    <property type="term" value="F:DNA binding"/>
    <property type="evidence" value="ECO:0007669"/>
    <property type="project" value="UniProtKB-KW"/>
</dbReference>
<dbReference type="SMART" id="SM00530">
    <property type="entry name" value="HTH_XRE"/>
    <property type="match status" value="1"/>
</dbReference>
<sequence length="146" mass="15869">MSDIPTLLSNGNVGTTGTRRETACHDGDAMTDTTLGNRLRTLRKERRITQSEVASAVGVSRSHLATIERGLDNPGRETLMALADFYGVSMDWLAATPGRAVSSVDIRAQTHEEALLLSAFRKLPKDEAEPLLRMLISRSKSADKSS</sequence>
<evidence type="ECO:0000256" key="1">
    <source>
        <dbReference type="ARBA" id="ARBA00023125"/>
    </source>
</evidence>
<dbReference type="InterPro" id="IPR001387">
    <property type="entry name" value="Cro/C1-type_HTH"/>
</dbReference>
<dbReference type="PROSITE" id="PS50943">
    <property type="entry name" value="HTH_CROC1"/>
    <property type="match status" value="1"/>
</dbReference>
<dbReference type="InterPro" id="IPR010982">
    <property type="entry name" value="Lambda_DNA-bd_dom_sf"/>
</dbReference>
<dbReference type="Proteomes" id="UP000597459">
    <property type="component" value="Unassembled WGS sequence"/>
</dbReference>
<keyword evidence="5" id="KW-1185">Reference proteome</keyword>
<evidence type="ECO:0000256" key="2">
    <source>
        <dbReference type="SAM" id="MobiDB-lite"/>
    </source>
</evidence>
<evidence type="ECO:0000259" key="3">
    <source>
        <dbReference type="PROSITE" id="PS50943"/>
    </source>
</evidence>
<protein>
    <submittedName>
        <fullName evidence="4">Helix-turn-helix domain-containing protein</fullName>
    </submittedName>
</protein>
<reference evidence="4" key="1">
    <citation type="submission" date="2019-11" db="EMBL/GenBank/DDBJ databases">
        <title>Description of new Acetobacter species.</title>
        <authorList>
            <person name="Cleenwerck I."/>
            <person name="Sombolestani A.S."/>
        </authorList>
    </citation>
    <scope>NUCLEOTIDE SEQUENCE</scope>
    <source>
        <strain evidence="4">LMG 1626</strain>
    </source>
</reference>
<dbReference type="SUPFAM" id="SSF47413">
    <property type="entry name" value="lambda repressor-like DNA-binding domains"/>
    <property type="match status" value="1"/>
</dbReference>
<dbReference type="PANTHER" id="PTHR46797:SF1">
    <property type="entry name" value="METHYLPHOSPHONATE SYNTHASE"/>
    <property type="match status" value="1"/>
</dbReference>
<feature type="domain" description="HTH cro/C1-type" evidence="3">
    <location>
        <begin position="39"/>
        <end position="93"/>
    </location>
</feature>
<dbReference type="Gene3D" id="1.10.260.40">
    <property type="entry name" value="lambda repressor-like DNA-binding domains"/>
    <property type="match status" value="1"/>
</dbReference>
<name>A0A967B9U3_9PROT</name>
<dbReference type="GO" id="GO:0005829">
    <property type="term" value="C:cytosol"/>
    <property type="evidence" value="ECO:0007669"/>
    <property type="project" value="TreeGrafter"/>
</dbReference>
<dbReference type="InterPro" id="IPR050807">
    <property type="entry name" value="TransReg_Diox_bact_type"/>
</dbReference>
<accession>A0A967B9U3</accession>
<dbReference type="AlphaFoldDB" id="A0A967B9U3"/>
<evidence type="ECO:0000313" key="5">
    <source>
        <dbReference type="Proteomes" id="UP000597459"/>
    </source>
</evidence>
<proteinExistence type="predicted"/>
<dbReference type="CDD" id="cd00093">
    <property type="entry name" value="HTH_XRE"/>
    <property type="match status" value="1"/>
</dbReference>
<feature type="compositionally biased region" description="Polar residues" evidence="2">
    <location>
        <begin position="7"/>
        <end position="17"/>
    </location>
</feature>
<dbReference type="EMBL" id="WOTH01000005">
    <property type="protein sequence ID" value="NHO53073.1"/>
    <property type="molecule type" value="Genomic_DNA"/>
</dbReference>